<dbReference type="AlphaFoldDB" id="A0A917EXH3"/>
<proteinExistence type="inferred from homology"/>
<dbReference type="GO" id="GO:0031956">
    <property type="term" value="F:medium-chain fatty acid-CoA ligase activity"/>
    <property type="evidence" value="ECO:0007669"/>
    <property type="project" value="TreeGrafter"/>
</dbReference>
<dbReference type="EMBL" id="BMGP01000004">
    <property type="protein sequence ID" value="GGF31118.1"/>
    <property type="molecule type" value="Genomic_DNA"/>
</dbReference>
<sequence>MTISETTAAASTAQNSEVDAAPAQPVEVDAALTGPGYGSLSVAAILADTAHRRSASPAISWAGGTITCGELWNETRAYAGALKARGIGRGDRVAVLIPNVPDFPRVYYAVLSLGAVVVPIHLLFKSEEIGFVLRDSSAKLLIAAAPVLAEGAKAAGAMGVPVLSVLLPDELTATVPVPRLEDEARAATPIERYEPMNPLDAATILYTSGTTGRPKGAVGSHLALVEQVNVALVDMFDLSSSDVVFGGLPLFHTFGQTSVMNISFRSGACVLFLPKFDGSEALDLMQKFGATVFTAVPTMFIALLQAAASNSARPPLRYAVSGGSALPLAVLEAFSTTFDAEVHEGYGLTETSPVVTFNHVGEPVKPGTVGRPMWGVEAEIADAELEGEIRLLPHGELGEIVVRGHNLFKGYLGNPDASAAAMVDGWFRTGDLGTKDDDDYLTIVDRKKDMIVRNGYNVYPSEVEDVIMRHPSIANVAVFGLPHETHGQEVNAAVVLKAGASATPDEVIAFAQEHLAAYKFPRSVHFVAELPLGASGKVLKRQLVLDFAE</sequence>
<keyword evidence="7" id="KW-1185">Reference proteome</keyword>
<dbReference type="Pfam" id="PF13193">
    <property type="entry name" value="AMP-binding_C"/>
    <property type="match status" value="1"/>
</dbReference>
<keyword evidence="2" id="KW-0436">Ligase</keyword>
<reference evidence="6 7" key="1">
    <citation type="journal article" date="2014" name="Int. J. Syst. Evol. Microbiol.">
        <title>Complete genome sequence of Corynebacterium casei LMG S-19264T (=DSM 44701T), isolated from a smear-ripened cheese.</title>
        <authorList>
            <consortium name="US DOE Joint Genome Institute (JGI-PGF)"/>
            <person name="Walter F."/>
            <person name="Albersmeier A."/>
            <person name="Kalinowski J."/>
            <person name="Ruckert C."/>
        </authorList>
    </citation>
    <scope>NUCLEOTIDE SEQUENCE [LARGE SCALE GENOMIC DNA]</scope>
    <source>
        <strain evidence="6 7">CGMCC 1.12976</strain>
    </source>
</reference>
<dbReference type="PANTHER" id="PTHR43201">
    <property type="entry name" value="ACYL-COA SYNTHETASE"/>
    <property type="match status" value="1"/>
</dbReference>
<dbReference type="InterPro" id="IPR020845">
    <property type="entry name" value="AMP-binding_CS"/>
</dbReference>
<dbReference type="Proteomes" id="UP000598775">
    <property type="component" value="Unassembled WGS sequence"/>
</dbReference>
<dbReference type="InterPro" id="IPR000873">
    <property type="entry name" value="AMP-dep_synth/lig_dom"/>
</dbReference>
<evidence type="ECO:0000256" key="1">
    <source>
        <dbReference type="ARBA" id="ARBA00006432"/>
    </source>
</evidence>
<evidence type="ECO:0000313" key="6">
    <source>
        <dbReference type="EMBL" id="GGF31118.1"/>
    </source>
</evidence>
<dbReference type="SUPFAM" id="SSF56801">
    <property type="entry name" value="Acetyl-CoA synthetase-like"/>
    <property type="match status" value="1"/>
</dbReference>
<accession>A0A917EXH3</accession>
<dbReference type="Gene3D" id="3.30.300.30">
    <property type="match status" value="1"/>
</dbReference>
<feature type="compositionally biased region" description="Low complexity" evidence="3">
    <location>
        <begin position="1"/>
        <end position="13"/>
    </location>
</feature>
<feature type="region of interest" description="Disordered" evidence="3">
    <location>
        <begin position="1"/>
        <end position="21"/>
    </location>
</feature>
<gene>
    <name evidence="6" type="ORF">GCM10011399_25410</name>
</gene>
<evidence type="ECO:0000259" key="5">
    <source>
        <dbReference type="Pfam" id="PF13193"/>
    </source>
</evidence>
<evidence type="ECO:0000256" key="2">
    <source>
        <dbReference type="ARBA" id="ARBA00022598"/>
    </source>
</evidence>
<evidence type="ECO:0000259" key="4">
    <source>
        <dbReference type="Pfam" id="PF00501"/>
    </source>
</evidence>
<dbReference type="PROSITE" id="PS00455">
    <property type="entry name" value="AMP_BINDING"/>
    <property type="match status" value="1"/>
</dbReference>
<dbReference type="PANTHER" id="PTHR43201:SF5">
    <property type="entry name" value="MEDIUM-CHAIN ACYL-COA LIGASE ACSF2, MITOCHONDRIAL"/>
    <property type="match status" value="1"/>
</dbReference>
<feature type="domain" description="AMP-binding enzyme C-terminal" evidence="5">
    <location>
        <begin position="462"/>
        <end position="537"/>
    </location>
</feature>
<dbReference type="InterPro" id="IPR045851">
    <property type="entry name" value="AMP-bd_C_sf"/>
</dbReference>
<protein>
    <submittedName>
        <fullName evidence="6">AMP-dependent synthetase</fullName>
    </submittedName>
</protein>
<dbReference type="RefSeq" id="WP_188678843.1">
    <property type="nucleotide sequence ID" value="NZ_BMGP01000004.1"/>
</dbReference>
<name>A0A917EXH3_9MICO</name>
<dbReference type="InterPro" id="IPR025110">
    <property type="entry name" value="AMP-bd_C"/>
</dbReference>
<dbReference type="Pfam" id="PF00501">
    <property type="entry name" value="AMP-binding"/>
    <property type="match status" value="1"/>
</dbReference>
<organism evidence="6 7">
    <name type="scientific">Subtercola lobariae</name>
    <dbReference type="NCBI Taxonomy" id="1588641"/>
    <lineage>
        <taxon>Bacteria</taxon>
        <taxon>Bacillati</taxon>
        <taxon>Actinomycetota</taxon>
        <taxon>Actinomycetes</taxon>
        <taxon>Micrococcales</taxon>
        <taxon>Microbacteriaceae</taxon>
        <taxon>Subtercola</taxon>
    </lineage>
</organism>
<evidence type="ECO:0000313" key="7">
    <source>
        <dbReference type="Proteomes" id="UP000598775"/>
    </source>
</evidence>
<evidence type="ECO:0000256" key="3">
    <source>
        <dbReference type="SAM" id="MobiDB-lite"/>
    </source>
</evidence>
<dbReference type="GO" id="GO:0006631">
    <property type="term" value="P:fatty acid metabolic process"/>
    <property type="evidence" value="ECO:0007669"/>
    <property type="project" value="TreeGrafter"/>
</dbReference>
<dbReference type="CDD" id="cd05936">
    <property type="entry name" value="FC-FACS_FadD_like"/>
    <property type="match status" value="1"/>
</dbReference>
<dbReference type="InterPro" id="IPR042099">
    <property type="entry name" value="ANL_N_sf"/>
</dbReference>
<dbReference type="Gene3D" id="3.40.50.12780">
    <property type="entry name" value="N-terminal domain of ligase-like"/>
    <property type="match status" value="1"/>
</dbReference>
<comment type="caution">
    <text evidence="6">The sequence shown here is derived from an EMBL/GenBank/DDBJ whole genome shotgun (WGS) entry which is preliminary data.</text>
</comment>
<feature type="domain" description="AMP-dependent synthetase/ligase" evidence="4">
    <location>
        <begin position="48"/>
        <end position="412"/>
    </location>
</feature>
<comment type="similarity">
    <text evidence="1">Belongs to the ATP-dependent AMP-binding enzyme family.</text>
</comment>